<evidence type="ECO:0000256" key="1">
    <source>
        <dbReference type="ARBA" id="ARBA00022829"/>
    </source>
</evidence>
<dbReference type="PANTHER" id="PTHR30349:SF81">
    <property type="entry name" value="TYROSINE RECOMBINASE XERC"/>
    <property type="match status" value="1"/>
</dbReference>
<keyword evidence="7" id="KW-1185">Reference proteome</keyword>
<protein>
    <submittedName>
        <fullName evidence="6">Site-specific integrase</fullName>
    </submittedName>
</protein>
<evidence type="ECO:0000259" key="5">
    <source>
        <dbReference type="PROSITE" id="PS51898"/>
    </source>
</evidence>
<keyword evidence="2" id="KW-0229">DNA integration</keyword>
<dbReference type="Pfam" id="PF00589">
    <property type="entry name" value="Phage_integrase"/>
    <property type="match status" value="1"/>
</dbReference>
<name>A0ABT1FCQ5_9GAMM</name>
<dbReference type="PANTHER" id="PTHR30349">
    <property type="entry name" value="PHAGE INTEGRASE-RELATED"/>
    <property type="match status" value="1"/>
</dbReference>
<dbReference type="InterPro" id="IPR010998">
    <property type="entry name" value="Integrase_recombinase_N"/>
</dbReference>
<dbReference type="InterPro" id="IPR011010">
    <property type="entry name" value="DNA_brk_join_enz"/>
</dbReference>
<dbReference type="Gene3D" id="1.10.150.130">
    <property type="match status" value="1"/>
</dbReference>
<dbReference type="PROSITE" id="PS51898">
    <property type="entry name" value="TYR_RECOMBINASE"/>
    <property type="match status" value="1"/>
</dbReference>
<dbReference type="CDD" id="cd00799">
    <property type="entry name" value="INT_Cre_C"/>
    <property type="match status" value="1"/>
</dbReference>
<comment type="caution">
    <text evidence="6">The sequence shown here is derived from an EMBL/GenBank/DDBJ whole genome shotgun (WGS) entry which is preliminary data.</text>
</comment>
<dbReference type="SUPFAM" id="SSF47823">
    <property type="entry name" value="lambda integrase-like, N-terminal domain"/>
    <property type="match status" value="1"/>
</dbReference>
<accession>A0ABT1FCQ5</accession>
<gene>
    <name evidence="6" type="ORF">NC595_13990</name>
</gene>
<dbReference type="Proteomes" id="UP001204615">
    <property type="component" value="Unassembled WGS sequence"/>
</dbReference>
<feature type="domain" description="Tyr recombinase" evidence="5">
    <location>
        <begin position="163"/>
        <end position="353"/>
    </location>
</feature>
<dbReference type="Gene3D" id="1.10.443.10">
    <property type="entry name" value="Intergrase catalytic core"/>
    <property type="match status" value="1"/>
</dbReference>
<sequence>MNSTPLLREVTMPVLDLARLDSASQAAATAFVAAGTAANTVRSYRSALTYWAAWLQGRYGEAFGPGPLPPAVAVQFVLDHLARPTDDGGWDHTLPTALDAVLVGAGIKGHPGPLAYSTVSHRLAVLASWHRAHGWESPTDAAVVKTLLRQARKAQARRGVAVRQKTAVTVEPLQALLATCTDGLRGVRDRALLLFAWSGGGRRRSEVVGLQVSDVRRLDADTWVYALGATKTDTGGVRREKPLRGEAAHALASWLAAAPATTGPLFRRLHRGGTVGTTALTADHIARLVQRRAKLAGLEGDWAAHSLRSGFVTESGRQGVPLGDVMAMTEHRGVGTVMGYFQAGNLLTSRATDLLEGWRLETDMELFVNREA</sequence>
<keyword evidence="4" id="KW-0233">DNA recombination</keyword>
<evidence type="ECO:0000313" key="6">
    <source>
        <dbReference type="EMBL" id="MCP1375156.1"/>
    </source>
</evidence>
<organism evidence="6 7">
    <name type="scientific">Dyella lutea</name>
    <dbReference type="NCBI Taxonomy" id="2950441"/>
    <lineage>
        <taxon>Bacteria</taxon>
        <taxon>Pseudomonadati</taxon>
        <taxon>Pseudomonadota</taxon>
        <taxon>Gammaproteobacteria</taxon>
        <taxon>Lysobacterales</taxon>
        <taxon>Rhodanobacteraceae</taxon>
        <taxon>Dyella</taxon>
    </lineage>
</organism>
<keyword evidence="3" id="KW-0238">DNA-binding</keyword>
<dbReference type="InterPro" id="IPR050090">
    <property type="entry name" value="Tyrosine_recombinase_XerCD"/>
</dbReference>
<evidence type="ECO:0000256" key="3">
    <source>
        <dbReference type="ARBA" id="ARBA00023125"/>
    </source>
</evidence>
<keyword evidence="1" id="KW-0159">Chromosome partition</keyword>
<evidence type="ECO:0000256" key="2">
    <source>
        <dbReference type="ARBA" id="ARBA00022908"/>
    </source>
</evidence>
<evidence type="ECO:0000256" key="4">
    <source>
        <dbReference type="ARBA" id="ARBA00023172"/>
    </source>
</evidence>
<dbReference type="RefSeq" id="WP_253567418.1">
    <property type="nucleotide sequence ID" value="NZ_JAMZEK010000003.1"/>
</dbReference>
<reference evidence="6 7" key="1">
    <citation type="submission" date="2022-06" db="EMBL/GenBank/DDBJ databases">
        <title>Dyella sp. Sa strain:Sa Genome sequencing.</title>
        <authorList>
            <person name="Park S."/>
        </authorList>
    </citation>
    <scope>NUCLEOTIDE SEQUENCE [LARGE SCALE GENOMIC DNA]</scope>
    <source>
        <strain evidence="6 7">Sa</strain>
    </source>
</reference>
<proteinExistence type="predicted"/>
<dbReference type="SUPFAM" id="SSF56349">
    <property type="entry name" value="DNA breaking-rejoining enzymes"/>
    <property type="match status" value="1"/>
</dbReference>
<dbReference type="InterPro" id="IPR013762">
    <property type="entry name" value="Integrase-like_cat_sf"/>
</dbReference>
<dbReference type="InterPro" id="IPR002104">
    <property type="entry name" value="Integrase_catalytic"/>
</dbReference>
<dbReference type="EMBL" id="JAMZEK010000003">
    <property type="protein sequence ID" value="MCP1375156.1"/>
    <property type="molecule type" value="Genomic_DNA"/>
</dbReference>
<evidence type="ECO:0000313" key="7">
    <source>
        <dbReference type="Proteomes" id="UP001204615"/>
    </source>
</evidence>